<accession>A0A847S5J7</accession>
<dbReference type="Gene3D" id="2.60.40.1250">
    <property type="entry name" value="Thiol:disulfide interchange protein DsbD, N-terminal domain"/>
    <property type="match status" value="1"/>
</dbReference>
<dbReference type="AlphaFoldDB" id="A0A847S5J7"/>
<protein>
    <submittedName>
        <fullName evidence="3">Sugar transporter</fullName>
    </submittedName>
</protein>
<feature type="domain" description="Thiol:disulfide interchange protein DsbD N-terminal" evidence="2">
    <location>
        <begin position="36"/>
        <end position="150"/>
    </location>
</feature>
<reference evidence="3 4" key="1">
    <citation type="submission" date="2020-04" db="EMBL/GenBank/DDBJ databases">
        <authorList>
            <person name="Yin C."/>
        </authorList>
    </citation>
    <scope>NUCLEOTIDE SEQUENCE [LARGE SCALE GENOMIC DNA]</scope>
    <source>
        <strain evidence="3 4">Ae27</strain>
    </source>
</reference>
<feature type="chain" id="PRO_5032861206" evidence="1">
    <location>
        <begin position="23"/>
        <end position="155"/>
    </location>
</feature>
<dbReference type="EMBL" id="JABAIA010000004">
    <property type="protein sequence ID" value="NLR68705.1"/>
    <property type="molecule type" value="Genomic_DNA"/>
</dbReference>
<dbReference type="InterPro" id="IPR028250">
    <property type="entry name" value="DsbDN"/>
</dbReference>
<dbReference type="Pfam" id="PF11412">
    <property type="entry name" value="DsbD_N"/>
    <property type="match status" value="1"/>
</dbReference>
<keyword evidence="1" id="KW-0732">Signal</keyword>
<comment type="caution">
    <text evidence="3">The sequence shown here is derived from an EMBL/GenBank/DDBJ whole genome shotgun (WGS) entry which is preliminary data.</text>
</comment>
<dbReference type="RefSeq" id="WP_168874662.1">
    <property type="nucleotide sequence ID" value="NZ_JABAIA010000004.1"/>
</dbReference>
<organism evidence="3 4">
    <name type="scientific">Chitinophaga varians</name>
    <dbReference type="NCBI Taxonomy" id="2202339"/>
    <lineage>
        <taxon>Bacteria</taxon>
        <taxon>Pseudomonadati</taxon>
        <taxon>Bacteroidota</taxon>
        <taxon>Chitinophagia</taxon>
        <taxon>Chitinophagales</taxon>
        <taxon>Chitinophagaceae</taxon>
        <taxon>Chitinophaga</taxon>
    </lineage>
</organism>
<evidence type="ECO:0000259" key="2">
    <source>
        <dbReference type="Pfam" id="PF11412"/>
    </source>
</evidence>
<keyword evidence="3" id="KW-0762">Sugar transport</keyword>
<evidence type="ECO:0000256" key="1">
    <source>
        <dbReference type="SAM" id="SignalP"/>
    </source>
</evidence>
<dbReference type="InterPro" id="IPR036929">
    <property type="entry name" value="DsbDN_sf"/>
</dbReference>
<sequence>MQKIFFTLLLLLTSPLSGFSHAATPVPVEQPVKWSYSARKTAAGEAVVLITATLADGWHLYALNNPANSPVRLAFSFLPDPSYYPEGKINQPEPVTRFEKLFGADISYFEREAVFQQKVKLTGKSAIIKGSIEFTVCSPRQCLPPETISFNIHIK</sequence>
<gene>
    <name evidence="3" type="ORF">HGH92_30665</name>
</gene>
<keyword evidence="3" id="KW-0813">Transport</keyword>
<proteinExistence type="predicted"/>
<evidence type="ECO:0000313" key="4">
    <source>
        <dbReference type="Proteomes" id="UP000570474"/>
    </source>
</evidence>
<feature type="signal peptide" evidence="1">
    <location>
        <begin position="1"/>
        <end position="22"/>
    </location>
</feature>
<dbReference type="Proteomes" id="UP000570474">
    <property type="component" value="Unassembled WGS sequence"/>
</dbReference>
<name>A0A847S5J7_9BACT</name>
<keyword evidence="4" id="KW-1185">Reference proteome</keyword>
<evidence type="ECO:0000313" key="3">
    <source>
        <dbReference type="EMBL" id="NLR68705.1"/>
    </source>
</evidence>